<sequence length="136" mass="14492">MTRKVRMAAALMLSVLALSFVAAPASAAESKPNVLTAAPSGAGDAGTLGVCSYFWSNVDGDVGYVESGRSYAAMRSGPYDTCTIDNYAYSGETLYYHCYFLNIYGNRWTHLRVAGTTIDGWVYSGNLNDGGSNNPC</sequence>
<organism evidence="2 3">
    <name type="scientific">Plantactinospora veratri</name>
    <dbReference type="NCBI Taxonomy" id="1436122"/>
    <lineage>
        <taxon>Bacteria</taxon>
        <taxon>Bacillati</taxon>
        <taxon>Actinomycetota</taxon>
        <taxon>Actinomycetes</taxon>
        <taxon>Micromonosporales</taxon>
        <taxon>Micromonosporaceae</taxon>
        <taxon>Plantactinospora</taxon>
    </lineage>
</organism>
<reference evidence="2 3" key="1">
    <citation type="submission" date="2024-01" db="EMBL/GenBank/DDBJ databases">
        <title>Genome insights into Plantactinospora veratri sp. nov.</title>
        <authorList>
            <person name="Wang L."/>
        </authorList>
    </citation>
    <scope>NUCLEOTIDE SEQUENCE [LARGE SCALE GENOMIC DNA]</scope>
    <source>
        <strain evidence="2 3">NEAU-FHS4</strain>
    </source>
</reference>
<evidence type="ECO:0000256" key="1">
    <source>
        <dbReference type="SAM" id="SignalP"/>
    </source>
</evidence>
<dbReference type="EMBL" id="JAZGQL010000026">
    <property type="protein sequence ID" value="MEE6310452.1"/>
    <property type="molecule type" value="Genomic_DNA"/>
</dbReference>
<accession>A0ABU7SKP5</accession>
<name>A0ABU7SKP5_9ACTN</name>
<evidence type="ECO:0008006" key="4">
    <source>
        <dbReference type="Google" id="ProtNLM"/>
    </source>
</evidence>
<evidence type="ECO:0000313" key="3">
    <source>
        <dbReference type="Proteomes" id="UP001339911"/>
    </source>
</evidence>
<keyword evidence="3" id="KW-1185">Reference proteome</keyword>
<proteinExistence type="predicted"/>
<feature type="chain" id="PRO_5047535232" description="SH3 domain-containing protein" evidence="1">
    <location>
        <begin position="28"/>
        <end position="136"/>
    </location>
</feature>
<dbReference type="Proteomes" id="UP001339911">
    <property type="component" value="Unassembled WGS sequence"/>
</dbReference>
<feature type="signal peptide" evidence="1">
    <location>
        <begin position="1"/>
        <end position="27"/>
    </location>
</feature>
<gene>
    <name evidence="2" type="ORF">V1634_26790</name>
</gene>
<comment type="caution">
    <text evidence="2">The sequence shown here is derived from an EMBL/GenBank/DDBJ whole genome shotgun (WGS) entry which is preliminary data.</text>
</comment>
<evidence type="ECO:0000313" key="2">
    <source>
        <dbReference type="EMBL" id="MEE6310452.1"/>
    </source>
</evidence>
<dbReference type="RefSeq" id="WP_331210673.1">
    <property type="nucleotide sequence ID" value="NZ_JAZGQL010000026.1"/>
</dbReference>
<keyword evidence="1" id="KW-0732">Signal</keyword>
<protein>
    <recommendedName>
        <fullName evidence="4">SH3 domain-containing protein</fullName>
    </recommendedName>
</protein>